<dbReference type="InterPro" id="IPR016288">
    <property type="entry name" value="Beta_cellobiohydrolase"/>
</dbReference>
<feature type="active site" description="Proton acceptor" evidence="1">
    <location>
        <position position="346"/>
    </location>
</feature>
<feature type="binding site" evidence="2">
    <location>
        <position position="86"/>
    </location>
    <ligand>
        <name>substrate</name>
    </ligand>
</feature>
<keyword evidence="3" id="KW-0136">Cellulose degradation</keyword>
<dbReference type="GO" id="GO:0004553">
    <property type="term" value="F:hydrolase activity, hydrolyzing O-glycosyl compounds"/>
    <property type="evidence" value="ECO:0007669"/>
    <property type="project" value="InterPro"/>
</dbReference>
<keyword evidence="3 4" id="KW-0378">Hydrolase</keyword>
<keyword evidence="5" id="KW-1185">Reference proteome</keyword>
<feature type="binding site" evidence="2">
    <location>
        <position position="209"/>
    </location>
    <ligand>
        <name>substrate</name>
    </ligand>
</feature>
<proteinExistence type="inferred from homology"/>
<protein>
    <recommendedName>
        <fullName evidence="3">Glucanase</fullName>
        <ecNumber evidence="3">3.2.1.-</ecNumber>
    </recommendedName>
</protein>
<keyword evidence="3" id="KW-0119">Carbohydrate metabolism</keyword>
<dbReference type="PANTHER" id="PTHR34876:SF2">
    <property type="entry name" value="GLUCANASE"/>
    <property type="match status" value="1"/>
</dbReference>
<keyword evidence="3" id="KW-0326">Glycosidase</keyword>
<dbReference type="SUPFAM" id="SSF51989">
    <property type="entry name" value="Glycosyl hydrolases family 6, cellulases"/>
    <property type="match status" value="1"/>
</dbReference>
<accession>A0A2V1DEA3</accession>
<sequence>MRFILFILFCTIKSTLVISQDINPQGEPIKCNAPVVLDAQTNVFRNYALHSHSAWRNATLKAAESIEDSTKKRRALRAAAQGVFVWIENPEDVYLLEELTKDIPCNEVLGVVLSGLSRIDCPENNMPNVTALPSYESLFLNPVVRIIRENPTVGFVVIVEPGVIGKVVKFANVNTTSCDNVRQSWRQNIPITLRSLELPNVITYMDAAHGGWLGWKEVQREGAMEIANTWKNAGQLKQFCGLAVNVASYNAWHAIPSAPWSKADWNPARNEQRYLNILRKNIRALNVTMPLFGIVDTSRAGVQGIRRRWLDWCNVKYAGFGPLFNTNTKDSNVDALLWVKNGGFSDGSSVVNLRTDGSNCGGEDAFKPMPARGDFSQAYFEMLLENSKPGMVRREMVRLCA</sequence>
<dbReference type="EMBL" id="KZ805464">
    <property type="protein sequence ID" value="PVH96450.1"/>
    <property type="molecule type" value="Genomic_DNA"/>
</dbReference>
<dbReference type="InterPro" id="IPR036434">
    <property type="entry name" value="Beta_cellobiohydrolase_sf"/>
</dbReference>
<keyword evidence="3" id="KW-0732">Signal</keyword>
<dbReference type="Pfam" id="PF01341">
    <property type="entry name" value="Glyco_hydro_6"/>
    <property type="match status" value="1"/>
</dbReference>
<evidence type="ECO:0000256" key="1">
    <source>
        <dbReference type="PIRSR" id="PIRSR001100-1"/>
    </source>
</evidence>
<feature type="signal peptide" evidence="3">
    <location>
        <begin position="1"/>
        <end position="19"/>
    </location>
</feature>
<gene>
    <name evidence="4" type="ORF">DM02DRAFT_535264</name>
</gene>
<comment type="similarity">
    <text evidence="3">Belongs to the glycosyl hydrolase family 6.</text>
</comment>
<dbReference type="OrthoDB" id="64893at2759"/>
<dbReference type="GO" id="GO:0030245">
    <property type="term" value="P:cellulose catabolic process"/>
    <property type="evidence" value="ECO:0007669"/>
    <property type="project" value="UniProtKB-KW"/>
</dbReference>
<evidence type="ECO:0000256" key="2">
    <source>
        <dbReference type="PIRSR" id="PIRSR001100-2"/>
    </source>
</evidence>
<dbReference type="AlphaFoldDB" id="A0A2V1DEA3"/>
<reference evidence="4 5" key="1">
    <citation type="journal article" date="2018" name="Sci. Rep.">
        <title>Comparative genomics provides insights into the lifestyle and reveals functional heterogeneity of dark septate endophytic fungi.</title>
        <authorList>
            <person name="Knapp D.G."/>
            <person name="Nemeth J.B."/>
            <person name="Barry K."/>
            <person name="Hainaut M."/>
            <person name="Henrissat B."/>
            <person name="Johnson J."/>
            <person name="Kuo A."/>
            <person name="Lim J.H.P."/>
            <person name="Lipzen A."/>
            <person name="Nolan M."/>
            <person name="Ohm R.A."/>
            <person name="Tamas L."/>
            <person name="Grigoriev I.V."/>
            <person name="Spatafora J.W."/>
            <person name="Nagy L.G."/>
            <person name="Kovacs G.M."/>
        </authorList>
    </citation>
    <scope>NUCLEOTIDE SEQUENCE [LARGE SCALE GENOMIC DNA]</scope>
    <source>
        <strain evidence="4 5">DSE2036</strain>
    </source>
</reference>
<dbReference type="Proteomes" id="UP000244855">
    <property type="component" value="Unassembled WGS sequence"/>
</dbReference>
<dbReference type="Gene3D" id="3.20.20.40">
    <property type="entry name" value="1, 4-beta cellobiohydrolase"/>
    <property type="match status" value="1"/>
</dbReference>
<dbReference type="PANTHER" id="PTHR34876">
    <property type="match status" value="1"/>
</dbReference>
<name>A0A2V1DEA3_9PLEO</name>
<keyword evidence="3" id="KW-0624">Polysaccharide degradation</keyword>
<evidence type="ECO:0000313" key="4">
    <source>
        <dbReference type="EMBL" id="PVH96450.1"/>
    </source>
</evidence>
<dbReference type="PRINTS" id="PR00733">
    <property type="entry name" value="GLHYDRLASE6"/>
</dbReference>
<evidence type="ECO:0000313" key="5">
    <source>
        <dbReference type="Proteomes" id="UP000244855"/>
    </source>
</evidence>
<feature type="binding site" evidence="2">
    <location>
        <position position="312"/>
    </location>
    <ligand>
        <name>substrate</name>
    </ligand>
</feature>
<feature type="binding site" evidence="2">
    <location>
        <position position="212"/>
    </location>
    <ligand>
        <name>substrate</name>
    </ligand>
</feature>
<feature type="binding site" evidence="2">
    <location>
        <position position="340"/>
    </location>
    <ligand>
        <name>substrate</name>
    </ligand>
</feature>
<dbReference type="PIRSF" id="PIRSF001100">
    <property type="entry name" value="Beta_cellobiohydrolase"/>
    <property type="match status" value="1"/>
</dbReference>
<dbReference type="STRING" id="97972.A0A2V1DEA3"/>
<dbReference type="EC" id="3.2.1.-" evidence="3"/>
<organism evidence="4 5">
    <name type="scientific">Periconia macrospinosa</name>
    <dbReference type="NCBI Taxonomy" id="97972"/>
    <lineage>
        <taxon>Eukaryota</taxon>
        <taxon>Fungi</taxon>
        <taxon>Dikarya</taxon>
        <taxon>Ascomycota</taxon>
        <taxon>Pezizomycotina</taxon>
        <taxon>Dothideomycetes</taxon>
        <taxon>Pleosporomycetidae</taxon>
        <taxon>Pleosporales</taxon>
        <taxon>Massarineae</taxon>
        <taxon>Periconiaceae</taxon>
        <taxon>Periconia</taxon>
    </lineage>
</organism>
<evidence type="ECO:0000256" key="3">
    <source>
        <dbReference type="RuleBase" id="RU361186"/>
    </source>
</evidence>
<feature type="chain" id="PRO_5015800120" description="Glucanase" evidence="3">
    <location>
        <begin position="20"/>
        <end position="401"/>
    </location>
</feature>